<dbReference type="Pfam" id="PF19768">
    <property type="entry name" value="DUF6255"/>
    <property type="match status" value="1"/>
</dbReference>
<dbReference type="EMBL" id="BMVB01000041">
    <property type="protein sequence ID" value="GHC73801.1"/>
    <property type="molecule type" value="Genomic_DNA"/>
</dbReference>
<reference evidence="1" key="1">
    <citation type="journal article" date="2014" name="Int. J. Syst. Evol. Microbiol.">
        <title>Complete genome sequence of Corynebacterium casei LMG S-19264T (=DSM 44701T), isolated from a smear-ripened cheese.</title>
        <authorList>
            <consortium name="US DOE Joint Genome Institute (JGI-PGF)"/>
            <person name="Walter F."/>
            <person name="Albersmeier A."/>
            <person name="Kalinowski J."/>
            <person name="Ruckert C."/>
        </authorList>
    </citation>
    <scope>NUCLEOTIDE SEQUENCE</scope>
    <source>
        <strain evidence="1">JCM 4633</strain>
    </source>
</reference>
<dbReference type="AlphaFoldDB" id="A0A918U213"/>
<organism evidence="1 2">
    <name type="scientific">Streptomyces cinnamoneus</name>
    <name type="common">Streptoverticillium cinnamoneum</name>
    <dbReference type="NCBI Taxonomy" id="53446"/>
    <lineage>
        <taxon>Bacteria</taxon>
        <taxon>Bacillati</taxon>
        <taxon>Actinomycetota</taxon>
        <taxon>Actinomycetes</taxon>
        <taxon>Kitasatosporales</taxon>
        <taxon>Streptomycetaceae</taxon>
        <taxon>Streptomyces</taxon>
        <taxon>Streptomyces cinnamoneus group</taxon>
    </lineage>
</organism>
<evidence type="ECO:0000313" key="2">
    <source>
        <dbReference type="Proteomes" id="UP000646244"/>
    </source>
</evidence>
<name>A0A918U213_STRCJ</name>
<sequence>MLTGTAIGAPGQRPADNCPHLDGWTHAAGESRCGRCGTRRFTDYRAVRPHGLPRTITPSARDRAAADRAAARNVALKVATGTRWTRRHTGS</sequence>
<proteinExistence type="predicted"/>
<gene>
    <name evidence="1" type="ORF">GCM10010507_61360</name>
</gene>
<reference evidence="1" key="2">
    <citation type="submission" date="2020-09" db="EMBL/GenBank/DDBJ databases">
        <authorList>
            <person name="Sun Q."/>
            <person name="Ohkuma M."/>
        </authorList>
    </citation>
    <scope>NUCLEOTIDE SEQUENCE</scope>
    <source>
        <strain evidence="1">JCM 4633</strain>
    </source>
</reference>
<comment type="caution">
    <text evidence="1">The sequence shown here is derived from an EMBL/GenBank/DDBJ whole genome shotgun (WGS) entry which is preliminary data.</text>
</comment>
<dbReference type="InterPro" id="IPR046222">
    <property type="entry name" value="DUF6255"/>
</dbReference>
<evidence type="ECO:0000313" key="1">
    <source>
        <dbReference type="EMBL" id="GHC73801.1"/>
    </source>
</evidence>
<accession>A0A918U213</accession>
<protein>
    <submittedName>
        <fullName evidence="1">Uncharacterized protein</fullName>
    </submittedName>
</protein>
<dbReference type="RefSeq" id="WP_190113201.1">
    <property type="nucleotide sequence ID" value="NZ_BMVB01000041.1"/>
</dbReference>
<dbReference type="Proteomes" id="UP000646244">
    <property type="component" value="Unassembled WGS sequence"/>
</dbReference>